<feature type="compositionally biased region" description="Polar residues" evidence="1">
    <location>
        <begin position="55"/>
        <end position="79"/>
    </location>
</feature>
<reference evidence="2 3" key="1">
    <citation type="submission" date="2013-08" db="EMBL/GenBank/DDBJ databases">
        <authorList>
            <person name="Huang J."/>
            <person name="Wang G."/>
        </authorList>
    </citation>
    <scope>NUCLEOTIDE SEQUENCE [LARGE SCALE GENOMIC DNA]</scope>
    <source>
        <strain evidence="2 3">JSM 076056</strain>
    </source>
</reference>
<protein>
    <submittedName>
        <fullName evidence="2">Uncharacterized protein</fullName>
    </submittedName>
</protein>
<gene>
    <name evidence="2" type="ORF">N781_01180</name>
</gene>
<accession>A0A0A5GPC2</accession>
<dbReference type="STRING" id="1385510.GCA_000425205_00242"/>
<dbReference type="EMBL" id="AVPE01000001">
    <property type="protein sequence ID" value="KGX93839.1"/>
    <property type="molecule type" value="Genomic_DNA"/>
</dbReference>
<dbReference type="InterPro" id="IPR035218">
    <property type="entry name" value="DUF5327"/>
</dbReference>
<evidence type="ECO:0000313" key="2">
    <source>
        <dbReference type="EMBL" id="KGX93839.1"/>
    </source>
</evidence>
<evidence type="ECO:0000313" key="3">
    <source>
        <dbReference type="Proteomes" id="UP000030528"/>
    </source>
</evidence>
<name>A0A0A5GPC2_9BACI</name>
<comment type="caution">
    <text evidence="2">The sequence shown here is derived from an EMBL/GenBank/DDBJ whole genome shotgun (WGS) entry which is preliminary data.</text>
</comment>
<dbReference type="AlphaFoldDB" id="A0A0A5GPC2"/>
<dbReference type="Pfam" id="PF17261">
    <property type="entry name" value="DUF5327"/>
    <property type="match status" value="1"/>
</dbReference>
<evidence type="ECO:0000256" key="1">
    <source>
        <dbReference type="SAM" id="MobiDB-lite"/>
    </source>
</evidence>
<dbReference type="RefSeq" id="WP_036768801.1">
    <property type="nucleotide sequence ID" value="NZ_AULI01000001.1"/>
</dbReference>
<feature type="compositionally biased region" description="Basic and acidic residues" evidence="1">
    <location>
        <begin position="85"/>
        <end position="96"/>
    </location>
</feature>
<dbReference type="Proteomes" id="UP000030528">
    <property type="component" value="Unassembled WGS sequence"/>
</dbReference>
<sequence>MSVSYDTILKKMMGELQQAQAHPNEEAEVRQHVRAARLLGDLILGEAGSVEAAQQVPNSQPLRSSVQNPTVFTPQSNSVPIAEPAAKEDKINHEEANGSSLFDF</sequence>
<keyword evidence="3" id="KW-1185">Reference proteome</keyword>
<feature type="region of interest" description="Disordered" evidence="1">
    <location>
        <begin position="52"/>
        <end position="104"/>
    </location>
</feature>
<dbReference type="eggNOG" id="ENOG5033C32">
    <property type="taxonomic scope" value="Bacteria"/>
</dbReference>
<proteinExistence type="predicted"/>
<organism evidence="2 3">
    <name type="scientific">Pontibacillus halophilus JSM 076056 = DSM 19796</name>
    <dbReference type="NCBI Taxonomy" id="1385510"/>
    <lineage>
        <taxon>Bacteria</taxon>
        <taxon>Bacillati</taxon>
        <taxon>Bacillota</taxon>
        <taxon>Bacilli</taxon>
        <taxon>Bacillales</taxon>
        <taxon>Bacillaceae</taxon>
        <taxon>Pontibacillus</taxon>
    </lineage>
</organism>
<dbReference type="OrthoDB" id="2692029at2"/>